<dbReference type="Pfam" id="PF06821">
    <property type="entry name" value="Ser_hydrolase"/>
    <property type="match status" value="1"/>
</dbReference>
<evidence type="ECO:0008006" key="3">
    <source>
        <dbReference type="Google" id="ProtNLM"/>
    </source>
</evidence>
<dbReference type="InterPro" id="IPR029058">
    <property type="entry name" value="AB_hydrolase_fold"/>
</dbReference>
<organism evidence="1 2">
    <name type="scientific">Pseudogracilibacillus auburnensis</name>
    <dbReference type="NCBI Taxonomy" id="1494959"/>
    <lineage>
        <taxon>Bacteria</taxon>
        <taxon>Bacillati</taxon>
        <taxon>Bacillota</taxon>
        <taxon>Bacilli</taxon>
        <taxon>Bacillales</taxon>
        <taxon>Bacillaceae</taxon>
        <taxon>Pseudogracilibacillus</taxon>
    </lineage>
</organism>
<keyword evidence="2" id="KW-1185">Reference proteome</keyword>
<dbReference type="PANTHER" id="PTHR15394:SF3">
    <property type="entry name" value="SERINE HYDROLASE RBBP9"/>
    <property type="match status" value="1"/>
</dbReference>
<protein>
    <recommendedName>
        <fullName evidence="3">Serine hydrolase family protein</fullName>
    </recommendedName>
</protein>
<dbReference type="InterPro" id="IPR010662">
    <property type="entry name" value="RBBP9/YdeN"/>
</dbReference>
<dbReference type="SUPFAM" id="SSF53474">
    <property type="entry name" value="alpha/beta-Hydrolases"/>
    <property type="match status" value="1"/>
</dbReference>
<evidence type="ECO:0000313" key="2">
    <source>
        <dbReference type="Proteomes" id="UP000247978"/>
    </source>
</evidence>
<dbReference type="EMBL" id="QJJQ01000001">
    <property type="protein sequence ID" value="PXW90416.1"/>
    <property type="molecule type" value="Genomic_DNA"/>
</dbReference>
<name>A0A2V3WA48_9BACI</name>
<dbReference type="PANTHER" id="PTHR15394">
    <property type="entry name" value="SERINE HYDROLASE RBBP9"/>
    <property type="match status" value="1"/>
</dbReference>
<sequence length="183" mass="21035">MKKQVLFIHSAGTQDFHKGSSNLLAYLKDLLGDEYNLLYPKMPNPENPEYKLWKVQLEKEFAALGGKVFLIGHSLGASVLLKYLSEKTTNCTISGLFMIAAPYWGKDDDWQANAYTLSKDFATKLPQISHIFLYHSRHDEVVPSKHLEYYKRKLPKAYTHILDDDEHYFNNGLPKLIDDIKGL</sequence>
<dbReference type="Proteomes" id="UP000247978">
    <property type="component" value="Unassembled WGS sequence"/>
</dbReference>
<dbReference type="OrthoDB" id="9804993at2"/>
<evidence type="ECO:0000313" key="1">
    <source>
        <dbReference type="EMBL" id="PXW90416.1"/>
    </source>
</evidence>
<dbReference type="AlphaFoldDB" id="A0A2V3WA48"/>
<comment type="caution">
    <text evidence="1">The sequence shown here is derived from an EMBL/GenBank/DDBJ whole genome shotgun (WGS) entry which is preliminary data.</text>
</comment>
<gene>
    <name evidence="1" type="ORF">DFR56_101328</name>
</gene>
<proteinExistence type="predicted"/>
<dbReference type="Gene3D" id="3.40.50.1820">
    <property type="entry name" value="alpha/beta hydrolase"/>
    <property type="match status" value="1"/>
</dbReference>
<dbReference type="RefSeq" id="WP_110393680.1">
    <property type="nucleotide sequence ID" value="NZ_JBHUHB010000001.1"/>
</dbReference>
<reference evidence="1 2" key="1">
    <citation type="submission" date="2018-05" db="EMBL/GenBank/DDBJ databases">
        <title>Genomic Encyclopedia of Type Strains, Phase IV (KMG-IV): sequencing the most valuable type-strain genomes for metagenomic binning, comparative biology and taxonomic classification.</title>
        <authorList>
            <person name="Goeker M."/>
        </authorList>
    </citation>
    <scope>NUCLEOTIDE SEQUENCE [LARGE SCALE GENOMIC DNA]</scope>
    <source>
        <strain evidence="1 2">DSM 28556</strain>
    </source>
</reference>
<dbReference type="GO" id="GO:0016787">
    <property type="term" value="F:hydrolase activity"/>
    <property type="evidence" value="ECO:0007669"/>
    <property type="project" value="InterPro"/>
</dbReference>
<accession>A0A2V3WA48</accession>